<protein>
    <recommendedName>
        <fullName evidence="3">Carboxylic ester hydrolase</fullName>
        <ecNumber evidence="3">3.1.1.-</ecNumber>
    </recommendedName>
</protein>
<organism evidence="5 6">
    <name type="scientific">Hohenbuehelia grisea</name>
    <dbReference type="NCBI Taxonomy" id="104357"/>
    <lineage>
        <taxon>Eukaryota</taxon>
        <taxon>Fungi</taxon>
        <taxon>Dikarya</taxon>
        <taxon>Basidiomycota</taxon>
        <taxon>Agaricomycotina</taxon>
        <taxon>Agaricomycetes</taxon>
        <taxon>Agaricomycetidae</taxon>
        <taxon>Agaricales</taxon>
        <taxon>Pleurotineae</taxon>
        <taxon>Pleurotaceae</taxon>
        <taxon>Hohenbuehelia</taxon>
    </lineage>
</organism>
<dbReference type="PANTHER" id="PTHR11559">
    <property type="entry name" value="CARBOXYLESTERASE"/>
    <property type="match status" value="1"/>
</dbReference>
<feature type="domain" description="Carboxylesterase type B" evidence="4">
    <location>
        <begin position="36"/>
        <end position="536"/>
    </location>
</feature>
<dbReference type="InterPro" id="IPR050309">
    <property type="entry name" value="Type-B_Carboxylest/Lipase"/>
</dbReference>
<comment type="similarity">
    <text evidence="1 3">Belongs to the type-B carboxylesterase/lipase family.</text>
</comment>
<evidence type="ECO:0000256" key="3">
    <source>
        <dbReference type="RuleBase" id="RU361235"/>
    </source>
</evidence>
<proteinExistence type="inferred from homology"/>
<dbReference type="EC" id="3.1.1.-" evidence="3"/>
<evidence type="ECO:0000256" key="2">
    <source>
        <dbReference type="ARBA" id="ARBA00022801"/>
    </source>
</evidence>
<feature type="signal peptide" evidence="3">
    <location>
        <begin position="1"/>
        <end position="23"/>
    </location>
</feature>
<feature type="chain" id="PRO_5045001279" description="Carboxylic ester hydrolase" evidence="3">
    <location>
        <begin position="24"/>
        <end position="547"/>
    </location>
</feature>
<evidence type="ECO:0000256" key="1">
    <source>
        <dbReference type="ARBA" id="ARBA00005964"/>
    </source>
</evidence>
<sequence length="547" mass="58521">MSMASFFHLSALLCIYLSTSVGAAPQVRLGGTTLIGTANLNSSVEFFGGIPFAEPPTGSLRYRPPVLKTHLRGSSFNATNFGLPCLQAGIESSEDCLTINVLRPTGISSNSSVPVLVWIYGGGFTTGGGDLYNGTTIVRQSSVRGTPVIYVNFNYRLGPLGFPQGAEAVARGALNLGLKDQIAALQWVQKNIGAFGGDKTKVTVFGESAGAVSIGVHYLRPSFSNLARAAIFQSGSAGTTLAYPGNHRQANWDDYVKAVPGCASLVSTPRTFECLRKQNSTTLLAAHAASDFKAVEQFPWVPSLDGAGGLFPDFPSKLYAKGQFARLPFISGANLDEGTILVPQTINTSQAIREIIIKNYTGTRLPGVLEAAADKVLQLYPDDPAVGSPYGTGNNTFGLGSQFKRGASLMGDLFFHSSRRLWTQAAVRAGVKAYGYHLTEQSFKILPELGVSHVLDVFYLYGDVPGFGVGGAIPPVLASQIVDYWISFAVSLDPSDGKGTSRTKWPQYTLKNKDVLQLSVTDLKPVPDTFRAAQINFLNKDPVLFRH</sequence>
<reference evidence="6" key="1">
    <citation type="submission" date="2024-06" db="EMBL/GenBank/DDBJ databases">
        <title>Multi-omics analyses provide insights into the biosynthesis of the anticancer antibiotic pleurotin in Hohenbuehelia grisea.</title>
        <authorList>
            <person name="Weaver J.A."/>
            <person name="Alberti F."/>
        </authorList>
    </citation>
    <scope>NUCLEOTIDE SEQUENCE [LARGE SCALE GENOMIC DNA]</scope>
    <source>
        <strain evidence="6">T-177</strain>
    </source>
</reference>
<dbReference type="InterPro" id="IPR019826">
    <property type="entry name" value="Carboxylesterase_B_AS"/>
</dbReference>
<dbReference type="EMBL" id="JASNQZ010000015">
    <property type="protein sequence ID" value="KAL0945837.1"/>
    <property type="molecule type" value="Genomic_DNA"/>
</dbReference>
<dbReference type="SUPFAM" id="SSF53474">
    <property type="entry name" value="alpha/beta-Hydrolases"/>
    <property type="match status" value="1"/>
</dbReference>
<name>A0ABR3IRD5_9AGAR</name>
<keyword evidence="3" id="KW-0732">Signal</keyword>
<dbReference type="InterPro" id="IPR019819">
    <property type="entry name" value="Carboxylesterase_B_CS"/>
</dbReference>
<accession>A0ABR3IRD5</accession>
<dbReference type="Gene3D" id="3.40.50.1820">
    <property type="entry name" value="alpha/beta hydrolase"/>
    <property type="match status" value="1"/>
</dbReference>
<dbReference type="InterPro" id="IPR029058">
    <property type="entry name" value="AB_hydrolase_fold"/>
</dbReference>
<dbReference type="Pfam" id="PF00135">
    <property type="entry name" value="COesterase"/>
    <property type="match status" value="1"/>
</dbReference>
<keyword evidence="6" id="KW-1185">Reference proteome</keyword>
<evidence type="ECO:0000259" key="4">
    <source>
        <dbReference type="Pfam" id="PF00135"/>
    </source>
</evidence>
<dbReference type="InterPro" id="IPR002018">
    <property type="entry name" value="CarbesteraseB"/>
</dbReference>
<dbReference type="PROSITE" id="PS00122">
    <property type="entry name" value="CARBOXYLESTERASE_B_1"/>
    <property type="match status" value="1"/>
</dbReference>
<evidence type="ECO:0000313" key="6">
    <source>
        <dbReference type="Proteomes" id="UP001556367"/>
    </source>
</evidence>
<dbReference type="Proteomes" id="UP001556367">
    <property type="component" value="Unassembled WGS sequence"/>
</dbReference>
<evidence type="ECO:0000313" key="5">
    <source>
        <dbReference type="EMBL" id="KAL0945837.1"/>
    </source>
</evidence>
<dbReference type="PROSITE" id="PS00941">
    <property type="entry name" value="CARBOXYLESTERASE_B_2"/>
    <property type="match status" value="1"/>
</dbReference>
<comment type="caution">
    <text evidence="5">The sequence shown here is derived from an EMBL/GenBank/DDBJ whole genome shotgun (WGS) entry which is preliminary data.</text>
</comment>
<gene>
    <name evidence="5" type="ORF">HGRIS_012120</name>
</gene>
<keyword evidence="2 3" id="KW-0378">Hydrolase</keyword>